<dbReference type="EMBL" id="NESQ01000132">
    <property type="protein sequence ID" value="PUU78001.1"/>
    <property type="molecule type" value="Genomic_DNA"/>
</dbReference>
<organism evidence="1 2">
    <name type="scientific">Tuber borchii</name>
    <name type="common">White truffle</name>
    <dbReference type="NCBI Taxonomy" id="42251"/>
    <lineage>
        <taxon>Eukaryota</taxon>
        <taxon>Fungi</taxon>
        <taxon>Dikarya</taxon>
        <taxon>Ascomycota</taxon>
        <taxon>Pezizomycotina</taxon>
        <taxon>Pezizomycetes</taxon>
        <taxon>Pezizales</taxon>
        <taxon>Tuberaceae</taxon>
        <taxon>Tuber</taxon>
    </lineage>
</organism>
<proteinExistence type="predicted"/>
<sequence>PWFVLLISGDAWVALRGHWFHLTRETDSGVMVGNLTVSFGRSWIGSAAIPIWTPCCQVRCHVYPPF</sequence>
<evidence type="ECO:0000313" key="2">
    <source>
        <dbReference type="Proteomes" id="UP000244722"/>
    </source>
</evidence>
<keyword evidence="2" id="KW-1185">Reference proteome</keyword>
<comment type="caution">
    <text evidence="1">The sequence shown here is derived from an EMBL/GenBank/DDBJ whole genome shotgun (WGS) entry which is preliminary data.</text>
</comment>
<accession>A0A2T6ZR88</accession>
<reference evidence="1 2" key="1">
    <citation type="submission" date="2017-04" db="EMBL/GenBank/DDBJ databases">
        <title>Draft genome sequence of Tuber borchii Vittad., a whitish edible truffle.</title>
        <authorList>
            <consortium name="DOE Joint Genome Institute"/>
            <person name="Murat C."/>
            <person name="Kuo A."/>
            <person name="Barry K.W."/>
            <person name="Clum A."/>
            <person name="Dockter R.B."/>
            <person name="Fauchery L."/>
            <person name="Iotti M."/>
            <person name="Kohler A."/>
            <person name="Labutti K."/>
            <person name="Lindquist E.A."/>
            <person name="Lipzen A."/>
            <person name="Ohm R.A."/>
            <person name="Wang M."/>
            <person name="Grigoriev I.V."/>
            <person name="Zambonelli A."/>
            <person name="Martin F.M."/>
        </authorList>
    </citation>
    <scope>NUCLEOTIDE SEQUENCE [LARGE SCALE GENOMIC DNA]</scope>
    <source>
        <strain evidence="1 2">Tbo3840</strain>
    </source>
</reference>
<evidence type="ECO:0000313" key="1">
    <source>
        <dbReference type="EMBL" id="PUU78001.1"/>
    </source>
</evidence>
<name>A0A2T6ZR88_TUBBO</name>
<feature type="non-terminal residue" evidence="1">
    <location>
        <position position="1"/>
    </location>
</feature>
<dbReference type="AlphaFoldDB" id="A0A2T6ZR88"/>
<protein>
    <submittedName>
        <fullName evidence="1">Uncharacterized protein</fullName>
    </submittedName>
</protein>
<dbReference type="Proteomes" id="UP000244722">
    <property type="component" value="Unassembled WGS sequence"/>
</dbReference>
<gene>
    <name evidence="1" type="ORF">B9Z19DRAFT_984549</name>
</gene>